<comment type="similarity">
    <text evidence="1">Belongs to the UPF0246 family.</text>
</comment>
<dbReference type="GO" id="GO:0033194">
    <property type="term" value="P:response to hydroperoxide"/>
    <property type="evidence" value="ECO:0007669"/>
    <property type="project" value="TreeGrafter"/>
</dbReference>
<dbReference type="PANTHER" id="PTHR30283:SF4">
    <property type="entry name" value="PEROXIDE STRESS RESISTANCE PROTEIN YAAA"/>
    <property type="match status" value="1"/>
</dbReference>
<keyword evidence="3" id="KW-1185">Reference proteome</keyword>
<accession>A0A6I4SKM3</accession>
<dbReference type="RefSeq" id="WP_160596676.1">
    <property type="nucleotide sequence ID" value="NZ_WTYS01000001.1"/>
</dbReference>
<evidence type="ECO:0000256" key="1">
    <source>
        <dbReference type="HAMAP-Rule" id="MF_00652"/>
    </source>
</evidence>
<dbReference type="NCBIfam" id="NF002542">
    <property type="entry name" value="PRK02101.1-3"/>
    <property type="match status" value="1"/>
</dbReference>
<dbReference type="Pfam" id="PF03883">
    <property type="entry name" value="H2O2_YaaD"/>
    <property type="match status" value="1"/>
</dbReference>
<proteinExistence type="inferred from homology"/>
<comment type="caution">
    <text evidence="2">The sequence shown here is derived from an EMBL/GenBank/DDBJ whole genome shotgun (WGS) entry which is preliminary data.</text>
</comment>
<name>A0A6I4SKM3_9SPHN</name>
<evidence type="ECO:0000313" key="2">
    <source>
        <dbReference type="EMBL" id="MXO55342.1"/>
    </source>
</evidence>
<dbReference type="PANTHER" id="PTHR30283">
    <property type="entry name" value="PEROXIDE STRESS RESPONSE PROTEIN YAAA"/>
    <property type="match status" value="1"/>
</dbReference>
<gene>
    <name evidence="2" type="primary">yaaA</name>
    <name evidence="2" type="ORF">GRI36_00465</name>
</gene>
<sequence>MITLLSPAKKLNFDPLETGLEITRPRLDADMREIAAVAKTQSAANLKKLMHISDKLAELNVERFKTFALDGRSNSAKPAGLTFDGDVYWGLDSKSMDDRTLSYAQDHLRILSGLYGLLRPMDAIQPYRLEMGTKLKNPRGNSLYDFWGSRIGEQLIDDLAEHSDQTIVNLASNEYFKAASTSALSAPVITASFLNVKDGEARRLMYHVKFARGLMARWIMENRIDRAEDLKNFDTEGYAFDAKASTQREFVFTRKQPPVKK</sequence>
<dbReference type="GO" id="GO:0005829">
    <property type="term" value="C:cytosol"/>
    <property type="evidence" value="ECO:0007669"/>
    <property type="project" value="TreeGrafter"/>
</dbReference>
<organism evidence="2 3">
    <name type="scientific">Pontixanthobacter gangjinensis</name>
    <dbReference type="NCBI Taxonomy" id="1028742"/>
    <lineage>
        <taxon>Bacteria</taxon>
        <taxon>Pseudomonadati</taxon>
        <taxon>Pseudomonadota</taxon>
        <taxon>Alphaproteobacteria</taxon>
        <taxon>Sphingomonadales</taxon>
        <taxon>Erythrobacteraceae</taxon>
        <taxon>Pontixanthobacter</taxon>
    </lineage>
</organism>
<dbReference type="AlphaFoldDB" id="A0A6I4SKM3"/>
<dbReference type="HAMAP" id="MF_00652">
    <property type="entry name" value="UPF0246"/>
    <property type="match status" value="1"/>
</dbReference>
<dbReference type="Proteomes" id="UP000468943">
    <property type="component" value="Unassembled WGS sequence"/>
</dbReference>
<protein>
    <recommendedName>
        <fullName evidence="1">UPF0246 protein GRI36_00465</fullName>
    </recommendedName>
</protein>
<dbReference type="InterPro" id="IPR005583">
    <property type="entry name" value="YaaA"/>
</dbReference>
<evidence type="ECO:0000313" key="3">
    <source>
        <dbReference type="Proteomes" id="UP000468943"/>
    </source>
</evidence>
<dbReference type="OrthoDB" id="9777133at2"/>
<reference evidence="2 3" key="1">
    <citation type="submission" date="2019-12" db="EMBL/GenBank/DDBJ databases">
        <title>Genomic-based taxomic classification of the family Erythrobacteraceae.</title>
        <authorList>
            <person name="Xu L."/>
        </authorList>
    </citation>
    <scope>NUCLEOTIDE SEQUENCE [LARGE SCALE GENOMIC DNA]</scope>
    <source>
        <strain evidence="2 3">JCM 17802</strain>
    </source>
</reference>
<dbReference type="EMBL" id="WTYS01000001">
    <property type="protein sequence ID" value="MXO55342.1"/>
    <property type="molecule type" value="Genomic_DNA"/>
</dbReference>